<dbReference type="EMBL" id="JACXJA010000068">
    <property type="protein sequence ID" value="MBD2866731.1"/>
    <property type="molecule type" value="Genomic_DNA"/>
</dbReference>
<comment type="caution">
    <text evidence="1">The sequence shown here is derived from an EMBL/GenBank/DDBJ whole genome shotgun (WGS) entry which is preliminary data.</text>
</comment>
<evidence type="ECO:0000313" key="1">
    <source>
        <dbReference type="EMBL" id="MBD2866731.1"/>
    </source>
</evidence>
<dbReference type="InterPro" id="IPR046239">
    <property type="entry name" value="DUF6272"/>
</dbReference>
<gene>
    <name evidence="1" type="ORF">IDH45_32660</name>
</gene>
<dbReference type="RefSeq" id="WP_190932345.1">
    <property type="nucleotide sequence ID" value="NZ_JACXJA010000068.1"/>
</dbReference>
<dbReference type="Proteomes" id="UP000639396">
    <property type="component" value="Unassembled WGS sequence"/>
</dbReference>
<reference evidence="1" key="1">
    <citation type="submission" date="2020-09" db="EMBL/GenBank/DDBJ databases">
        <title>A novel bacterium of genus Paenibacillus, isolated from South China Sea.</title>
        <authorList>
            <person name="Huang H."/>
            <person name="Mo K."/>
            <person name="Hu Y."/>
        </authorList>
    </citation>
    <scope>NUCLEOTIDE SEQUENCE</scope>
    <source>
        <strain evidence="1">IB182363</strain>
    </source>
</reference>
<keyword evidence="2" id="KW-1185">Reference proteome</keyword>
<dbReference type="AlphaFoldDB" id="A0A927H2Y5"/>
<sequence length="181" mass="20344">MIHQHLIHVQNMLREHGILISFAGKLSQSLIEEYGTAVKTYLENEDRPRNEVTVIFSIFIEQTQNINNYCSSRKISANYEKIAHSSIVTIGKAEDGYFVCSGNAVEKEDLKLLTSQINSLVAMDKAELKKLYKEKLREETPDVSDGAGLGLIDIARKAGSLEYFVTELDEQLAFFTLKAVV</sequence>
<protein>
    <submittedName>
        <fullName evidence="1">Uncharacterized protein</fullName>
    </submittedName>
</protein>
<dbReference type="NCBIfam" id="NF038262">
    <property type="entry name" value="SiaB_fam_kinase"/>
    <property type="match status" value="1"/>
</dbReference>
<proteinExistence type="predicted"/>
<evidence type="ECO:0000313" key="2">
    <source>
        <dbReference type="Proteomes" id="UP000639396"/>
    </source>
</evidence>
<name>A0A927H2Y5_9BACL</name>
<accession>A0A927H2Y5</accession>
<organism evidence="1 2">
    <name type="scientific">Paenibacillus oceani</name>
    <dbReference type="NCBI Taxonomy" id="2772510"/>
    <lineage>
        <taxon>Bacteria</taxon>
        <taxon>Bacillati</taxon>
        <taxon>Bacillota</taxon>
        <taxon>Bacilli</taxon>
        <taxon>Bacillales</taxon>
        <taxon>Paenibacillaceae</taxon>
        <taxon>Paenibacillus</taxon>
    </lineage>
</organism>
<dbReference type="Pfam" id="PF19788">
    <property type="entry name" value="DUF6272"/>
    <property type="match status" value="1"/>
</dbReference>